<dbReference type="Proteomes" id="UP000178023">
    <property type="component" value="Unassembled WGS sequence"/>
</dbReference>
<name>A0A1F8F2C5_9BACT</name>
<dbReference type="InterPro" id="IPR007390">
    <property type="entry name" value="Spore_V_R"/>
</dbReference>
<feature type="domain" description="SpoVR protein-like N-terminal" evidence="1">
    <location>
        <begin position="5"/>
        <end position="429"/>
    </location>
</feature>
<dbReference type="AlphaFoldDB" id="A0A1F8F2C5"/>
<dbReference type="Pfam" id="PF24755">
    <property type="entry name" value="SpoVR_C"/>
    <property type="match status" value="1"/>
</dbReference>
<accession>A0A1F8F2C5</accession>
<dbReference type="Pfam" id="PF04293">
    <property type="entry name" value="SpoVR"/>
    <property type="match status" value="1"/>
</dbReference>
<evidence type="ECO:0000313" key="3">
    <source>
        <dbReference type="EMBL" id="OGN07291.1"/>
    </source>
</evidence>
<reference evidence="3 4" key="1">
    <citation type="journal article" date="2016" name="Nat. Commun.">
        <title>Thousands of microbial genomes shed light on interconnected biogeochemical processes in an aquifer system.</title>
        <authorList>
            <person name="Anantharaman K."/>
            <person name="Brown C.T."/>
            <person name="Hug L.A."/>
            <person name="Sharon I."/>
            <person name="Castelle C.J."/>
            <person name="Probst A.J."/>
            <person name="Thomas B.C."/>
            <person name="Singh A."/>
            <person name="Wilkins M.J."/>
            <person name="Karaoz U."/>
            <person name="Brodie E.L."/>
            <person name="Williams K.H."/>
            <person name="Hubbard S.S."/>
            <person name="Banfield J.F."/>
        </authorList>
    </citation>
    <scope>NUCLEOTIDE SEQUENCE [LARGE SCALE GENOMIC DNA]</scope>
</reference>
<evidence type="ECO:0000259" key="1">
    <source>
        <dbReference type="Pfam" id="PF04293"/>
    </source>
</evidence>
<gene>
    <name evidence="3" type="ORF">A2750_03170</name>
</gene>
<dbReference type="PANTHER" id="PTHR30029">
    <property type="entry name" value="STAGE V SPORULATION PROTEIN R"/>
    <property type="match status" value="1"/>
</dbReference>
<evidence type="ECO:0000313" key="4">
    <source>
        <dbReference type="Proteomes" id="UP000178023"/>
    </source>
</evidence>
<organism evidence="3 4">
    <name type="scientific">Candidatus Yanofskybacteria bacterium RIFCSPHIGHO2_01_FULL_45_42</name>
    <dbReference type="NCBI Taxonomy" id="1802671"/>
    <lineage>
        <taxon>Bacteria</taxon>
        <taxon>Candidatus Yanofskyibacteriota</taxon>
    </lineage>
</organism>
<dbReference type="InterPro" id="IPR056174">
    <property type="entry name" value="SpoVR_N"/>
</dbReference>
<protein>
    <submittedName>
        <fullName evidence="3">SpoVR family protein</fullName>
    </submittedName>
</protein>
<sequence>MNLTPELEQVRDEIKGYAIEYGLDPFETIFEVLDFEQMNEVASFGGFPTRYPHWTFGMEYDHLKKSYAYGLHKIYEMVINNDPSYAYLLKNNALVDQKIVIAHVYGHTDFFRNNYWFSATPRKMMDGMANHATLIRQYIDKYGFEEVEKFLDICLSIDDLVDFHSCFIKRPQTVSKTADIHKKEEDEESEKEKIQPTRFPAKDYMSGFVNKEEALKEEEARLKKEEEQKKYKFPLNPEKDILMFLIDNAPIGNWQKVILSIIRDEAYYFAPQRATKIMNEGWAVYWHSTIMTEKAMRDSELVDYADHHSGTLGSMPGTINPYKLGVELYRDVEERWNKGRFGKEYNECDDMQKRKDWDLHLGIGRQKIFHVRRVANDITFIDNFLTKEFCEKHKLFTHKLNEITGMYEISDRDFQAVKQKLLFLLTNFGQPIIRIVNSNYKNRGELYLLHQHEGVDMDIEYAKDTIENIQKIWKRSVHLETRLGDKGKLFTFNGKDHIVLNTNS</sequence>
<proteinExistence type="predicted"/>
<dbReference type="EMBL" id="MGJL01000026">
    <property type="protein sequence ID" value="OGN07291.1"/>
    <property type="molecule type" value="Genomic_DNA"/>
</dbReference>
<evidence type="ECO:0000259" key="2">
    <source>
        <dbReference type="Pfam" id="PF24755"/>
    </source>
</evidence>
<feature type="domain" description="SpoVR-like C-terminal" evidence="2">
    <location>
        <begin position="431"/>
        <end position="481"/>
    </location>
</feature>
<dbReference type="PANTHER" id="PTHR30029:SF2">
    <property type="entry name" value="STAGE V SPORULATION PROTEIN R"/>
    <property type="match status" value="1"/>
</dbReference>
<comment type="caution">
    <text evidence="3">The sequence shown here is derived from an EMBL/GenBank/DDBJ whole genome shotgun (WGS) entry which is preliminary data.</text>
</comment>
<dbReference type="InterPro" id="IPR057008">
    <property type="entry name" value="SpoVR-like_C"/>
</dbReference>